<proteinExistence type="predicted"/>
<name>A0ABY6JA92_9BACT</name>
<reference evidence="2" key="1">
    <citation type="submission" date="2022-10" db="EMBL/GenBank/DDBJ databases">
        <title>Chitinophaga sp. nov., isolated from soil.</title>
        <authorList>
            <person name="Jeon C.O."/>
        </authorList>
    </citation>
    <scope>NUCLEOTIDE SEQUENCE</scope>
    <source>
        <strain evidence="2">R8</strain>
    </source>
</reference>
<dbReference type="Gene3D" id="3.40.50.620">
    <property type="entry name" value="HUPs"/>
    <property type="match status" value="1"/>
</dbReference>
<dbReference type="CDD" id="cd01994">
    <property type="entry name" value="AANH_PF0828-like"/>
    <property type="match status" value="1"/>
</dbReference>
<dbReference type="Gene3D" id="3.90.1490.10">
    <property type="entry name" value="putative n-type atp pyrophosphatase, domain 2"/>
    <property type="match status" value="1"/>
</dbReference>
<dbReference type="EC" id="6.3.1.14" evidence="2"/>
<dbReference type="Pfam" id="PF01902">
    <property type="entry name" value="Diphthami_syn_2"/>
    <property type="match status" value="1"/>
</dbReference>
<gene>
    <name evidence="2" type="ORF">MKQ68_08295</name>
</gene>
<keyword evidence="3" id="KW-1185">Reference proteome</keyword>
<evidence type="ECO:0000259" key="1">
    <source>
        <dbReference type="Pfam" id="PF01902"/>
    </source>
</evidence>
<organism evidence="2 3">
    <name type="scientific">Chitinophaga horti</name>
    <dbReference type="NCBI Taxonomy" id="2920382"/>
    <lineage>
        <taxon>Bacteria</taxon>
        <taxon>Pseudomonadati</taxon>
        <taxon>Bacteroidota</taxon>
        <taxon>Chitinophagia</taxon>
        <taxon>Chitinophagales</taxon>
        <taxon>Chitinophagaceae</taxon>
        <taxon>Chitinophaga</taxon>
    </lineage>
</organism>
<evidence type="ECO:0000313" key="2">
    <source>
        <dbReference type="EMBL" id="UYQ95094.1"/>
    </source>
</evidence>
<dbReference type="InterPro" id="IPR014729">
    <property type="entry name" value="Rossmann-like_a/b/a_fold"/>
</dbReference>
<dbReference type="Proteomes" id="UP001162741">
    <property type="component" value="Chromosome"/>
</dbReference>
<dbReference type="SUPFAM" id="SSF52402">
    <property type="entry name" value="Adenine nucleotide alpha hydrolases-like"/>
    <property type="match status" value="1"/>
</dbReference>
<protein>
    <submittedName>
        <fullName evidence="2">Diphthine--ammonia ligase</fullName>
        <ecNumber evidence="2">6.3.1.14</ecNumber>
    </submittedName>
</protein>
<dbReference type="EMBL" id="CP107006">
    <property type="protein sequence ID" value="UYQ95094.1"/>
    <property type="molecule type" value="Genomic_DNA"/>
</dbReference>
<dbReference type="InterPro" id="IPR002761">
    <property type="entry name" value="Diphthami_syn_dom"/>
</dbReference>
<dbReference type="GO" id="GO:0017178">
    <property type="term" value="F:diphthine-ammonia ligase activity"/>
    <property type="evidence" value="ECO:0007669"/>
    <property type="project" value="UniProtKB-EC"/>
</dbReference>
<feature type="domain" description="Diphthamide synthase" evidence="1">
    <location>
        <begin position="2"/>
        <end position="178"/>
    </location>
</feature>
<dbReference type="InterPro" id="IPR030662">
    <property type="entry name" value="DPH6/MJ0570"/>
</dbReference>
<sequence>MNENGRISRSHALPASILQQQAAALGLPMQNTPSSWQEYEFHFVNALQQLKATYSLEAAVFGDIDLQAHRDWEEMVCAKAGLQAVLPLWQQDRKQLVLQMLDAGIQTMIVSCNTTMGPDFLGRVMDRLLIADLEAIGVDVCGENGEFHTVVIDCPLFKTPLALPAYSKVQHEQYHFLQWE</sequence>
<dbReference type="PANTHER" id="PTHR12196">
    <property type="entry name" value="DOMAIN OF UNKNOWN FUNCTION 71 DUF71 -CONTAINING PROTEIN"/>
    <property type="match status" value="1"/>
</dbReference>
<accession>A0ABY6JA92</accession>
<dbReference type="PANTHER" id="PTHR12196:SF2">
    <property type="entry name" value="DIPHTHINE--AMMONIA LIGASE"/>
    <property type="match status" value="1"/>
</dbReference>
<evidence type="ECO:0000313" key="3">
    <source>
        <dbReference type="Proteomes" id="UP001162741"/>
    </source>
</evidence>
<dbReference type="NCBIfam" id="TIGR00290">
    <property type="entry name" value="MJ0570_dom"/>
    <property type="match status" value="1"/>
</dbReference>
<keyword evidence="2" id="KW-0436">Ligase</keyword>
<dbReference type="RefSeq" id="WP_264282888.1">
    <property type="nucleotide sequence ID" value="NZ_CP107006.1"/>
</dbReference>